<dbReference type="Proteomes" id="UP000801492">
    <property type="component" value="Unassembled WGS sequence"/>
</dbReference>
<gene>
    <name evidence="1" type="ORF">ILUMI_22933</name>
</gene>
<organism evidence="1 2">
    <name type="scientific">Ignelater luminosus</name>
    <name type="common">Cucubano</name>
    <name type="synonym">Pyrophorus luminosus</name>
    <dbReference type="NCBI Taxonomy" id="2038154"/>
    <lineage>
        <taxon>Eukaryota</taxon>
        <taxon>Metazoa</taxon>
        <taxon>Ecdysozoa</taxon>
        <taxon>Arthropoda</taxon>
        <taxon>Hexapoda</taxon>
        <taxon>Insecta</taxon>
        <taxon>Pterygota</taxon>
        <taxon>Neoptera</taxon>
        <taxon>Endopterygota</taxon>
        <taxon>Coleoptera</taxon>
        <taxon>Polyphaga</taxon>
        <taxon>Elateriformia</taxon>
        <taxon>Elateroidea</taxon>
        <taxon>Elateridae</taxon>
        <taxon>Agrypninae</taxon>
        <taxon>Pyrophorini</taxon>
        <taxon>Ignelater</taxon>
    </lineage>
</organism>
<sequence>MDKTIVIILKGSENWPVWKFRTVIALKAKKLYDVVENPRDENVSKYDLSKWIKRDQLTQDFIVAKMNEGLINHILNFDTVHIWQKLLTVYDKKSEVKRTYGAINFFNYEYEGQGLAAHVSSLENIRNQLEQLDEDMSDRILITKMLMTLPNEFSHFASAWESVDKNKQTLNKLMLRLLIEEECIKSQGADDKRGVFVNLFSISTTVEKALKMSFNEFGCRVFDANGNCCATSVKRGKLFEMQFNIKSSSLLAGGQKQFGLKEWQQRLAHQNFRQVRLVLKRFDIDFKDNEDECCASCLERKQHRFPFYSNTTKYNNVGEM</sequence>
<protein>
    <recommendedName>
        <fullName evidence="3">GAG-pre-integrase domain-containing protein</fullName>
    </recommendedName>
</protein>
<dbReference type="OrthoDB" id="6779775at2759"/>
<name>A0A8K0CG63_IGNLU</name>
<feature type="non-terminal residue" evidence="1">
    <location>
        <position position="1"/>
    </location>
</feature>
<dbReference type="Pfam" id="PF14223">
    <property type="entry name" value="Retrotran_gag_2"/>
    <property type="match status" value="1"/>
</dbReference>
<evidence type="ECO:0000313" key="1">
    <source>
        <dbReference type="EMBL" id="KAF2883240.1"/>
    </source>
</evidence>
<evidence type="ECO:0008006" key="3">
    <source>
        <dbReference type="Google" id="ProtNLM"/>
    </source>
</evidence>
<reference evidence="1" key="1">
    <citation type="submission" date="2019-08" db="EMBL/GenBank/DDBJ databases">
        <title>The genome of the North American firefly Photinus pyralis.</title>
        <authorList>
            <consortium name="Photinus pyralis genome working group"/>
            <person name="Fallon T.R."/>
            <person name="Sander Lower S.E."/>
            <person name="Weng J.-K."/>
        </authorList>
    </citation>
    <scope>NUCLEOTIDE SEQUENCE</scope>
    <source>
        <strain evidence="1">TRF0915ILg1</strain>
        <tissue evidence="1">Whole body</tissue>
    </source>
</reference>
<dbReference type="AlphaFoldDB" id="A0A8K0CG63"/>
<dbReference type="EMBL" id="VTPC01090528">
    <property type="protein sequence ID" value="KAF2883240.1"/>
    <property type="molecule type" value="Genomic_DNA"/>
</dbReference>
<keyword evidence="2" id="KW-1185">Reference proteome</keyword>
<comment type="caution">
    <text evidence="1">The sequence shown here is derived from an EMBL/GenBank/DDBJ whole genome shotgun (WGS) entry which is preliminary data.</text>
</comment>
<evidence type="ECO:0000313" key="2">
    <source>
        <dbReference type="Proteomes" id="UP000801492"/>
    </source>
</evidence>
<accession>A0A8K0CG63</accession>
<proteinExistence type="predicted"/>